<organism evidence="1 2">
    <name type="scientific">Candidatus Saganbacteria bacterium</name>
    <dbReference type="NCBI Taxonomy" id="2575572"/>
    <lineage>
        <taxon>Bacteria</taxon>
        <taxon>Bacillati</taxon>
        <taxon>Saganbacteria</taxon>
    </lineage>
</organism>
<dbReference type="Proteomes" id="UP000808761">
    <property type="component" value="Unassembled WGS sequence"/>
</dbReference>
<gene>
    <name evidence="1" type="ORF">HZB08_02855</name>
</gene>
<evidence type="ECO:0000313" key="2">
    <source>
        <dbReference type="Proteomes" id="UP000808761"/>
    </source>
</evidence>
<feature type="non-terminal residue" evidence="1">
    <location>
        <position position="1"/>
    </location>
</feature>
<evidence type="ECO:0000313" key="1">
    <source>
        <dbReference type="EMBL" id="MBI5078941.1"/>
    </source>
</evidence>
<proteinExistence type="predicted"/>
<name>A0A9D6UPG9_UNCSA</name>
<protein>
    <submittedName>
        <fullName evidence="1">Uncharacterized protein</fullName>
    </submittedName>
</protein>
<dbReference type="AlphaFoldDB" id="A0A9D6UPG9"/>
<reference evidence="1" key="1">
    <citation type="submission" date="2020-07" db="EMBL/GenBank/DDBJ databases">
        <title>Huge and variable diversity of episymbiotic CPR bacteria and DPANN archaea in groundwater ecosystems.</title>
        <authorList>
            <person name="He C.Y."/>
            <person name="Keren R."/>
            <person name="Whittaker M."/>
            <person name="Farag I.F."/>
            <person name="Doudna J."/>
            <person name="Cate J.H.D."/>
            <person name="Banfield J.F."/>
        </authorList>
    </citation>
    <scope>NUCLEOTIDE SEQUENCE</scope>
    <source>
        <strain evidence="1">NC_groundwater_1860_Pr3_B-0.1um_51_7</strain>
    </source>
</reference>
<dbReference type="EMBL" id="JACRKR010000139">
    <property type="protein sequence ID" value="MBI5078941.1"/>
    <property type="molecule type" value="Genomic_DNA"/>
</dbReference>
<sequence>VRSSAEADGNVSISSPYVCISKEILKLSSIRINAGGGFNYALYTPGGGVLLSIEPRLGYMFYLEGSRLTESGQKFAVKIGYINYAGRAGTTDISSSGFFVQTGVAYQL</sequence>
<comment type="caution">
    <text evidence="1">The sequence shown here is derived from an EMBL/GenBank/DDBJ whole genome shotgun (WGS) entry which is preliminary data.</text>
</comment>
<accession>A0A9D6UPG9</accession>